<dbReference type="NCBIfam" id="TIGR00277">
    <property type="entry name" value="HDIG"/>
    <property type="match status" value="1"/>
</dbReference>
<name>A0A5Q0BM11_9GAMM</name>
<organism evidence="2 3">
    <name type="scientific">Candidatus Methylospira mobilis</name>
    <dbReference type="NCBI Taxonomy" id="1808979"/>
    <lineage>
        <taxon>Bacteria</taxon>
        <taxon>Pseudomonadati</taxon>
        <taxon>Pseudomonadota</taxon>
        <taxon>Gammaproteobacteria</taxon>
        <taxon>Methylococcales</taxon>
        <taxon>Methylococcaceae</taxon>
        <taxon>Candidatus Methylospira</taxon>
    </lineage>
</organism>
<feature type="domain" description="HD-GYP" evidence="1">
    <location>
        <begin position="1"/>
        <end position="186"/>
    </location>
</feature>
<dbReference type="Pfam" id="PF13487">
    <property type="entry name" value="HD_5"/>
    <property type="match status" value="1"/>
</dbReference>
<dbReference type="OrthoDB" id="9787688at2"/>
<accession>A0A5Q0BM11</accession>
<gene>
    <name evidence="2" type="ORF">F6R98_06090</name>
</gene>
<protein>
    <submittedName>
        <fullName evidence="2">HD domain-containing protein</fullName>
    </submittedName>
</protein>
<dbReference type="InterPro" id="IPR003607">
    <property type="entry name" value="HD/PDEase_dom"/>
</dbReference>
<dbReference type="InParanoid" id="A0A5Q0BM11"/>
<dbReference type="KEGG" id="mmob:F6R98_06090"/>
<dbReference type="InterPro" id="IPR006675">
    <property type="entry name" value="HDIG_dom"/>
</dbReference>
<evidence type="ECO:0000259" key="1">
    <source>
        <dbReference type="PROSITE" id="PS51832"/>
    </source>
</evidence>
<proteinExistence type="predicted"/>
<dbReference type="InterPro" id="IPR052020">
    <property type="entry name" value="Cyclic_di-GMP/3'3'-cGAMP_PDE"/>
</dbReference>
<dbReference type="AlphaFoldDB" id="A0A5Q0BM11"/>
<dbReference type="SUPFAM" id="SSF109604">
    <property type="entry name" value="HD-domain/PDEase-like"/>
    <property type="match status" value="1"/>
</dbReference>
<dbReference type="CDD" id="cd00077">
    <property type="entry name" value="HDc"/>
    <property type="match status" value="1"/>
</dbReference>
<dbReference type="PANTHER" id="PTHR45228">
    <property type="entry name" value="CYCLIC DI-GMP PHOSPHODIESTERASE TM_0186-RELATED"/>
    <property type="match status" value="1"/>
</dbReference>
<dbReference type="Proteomes" id="UP000325755">
    <property type="component" value="Chromosome"/>
</dbReference>
<dbReference type="InterPro" id="IPR037522">
    <property type="entry name" value="HD_GYP_dom"/>
</dbReference>
<dbReference type="SMART" id="SM00471">
    <property type="entry name" value="HDc"/>
    <property type="match status" value="1"/>
</dbReference>
<evidence type="ECO:0000313" key="3">
    <source>
        <dbReference type="Proteomes" id="UP000325755"/>
    </source>
</evidence>
<dbReference type="GO" id="GO:0008081">
    <property type="term" value="F:phosphoric diester hydrolase activity"/>
    <property type="evidence" value="ECO:0007669"/>
    <property type="project" value="UniProtKB-ARBA"/>
</dbReference>
<dbReference type="PANTHER" id="PTHR45228:SF4">
    <property type="entry name" value="LIPOPROTEIN"/>
    <property type="match status" value="1"/>
</dbReference>
<reference evidence="2 3" key="1">
    <citation type="submission" date="2019-09" db="EMBL/GenBank/DDBJ databases">
        <title>Ecophysiology of the spiral-shaped methanotroph Methylospira mobilis as revealed by the complete genome sequence.</title>
        <authorList>
            <person name="Oshkin I.Y."/>
            <person name="Dedysh S.N."/>
            <person name="Miroshnikov K."/>
            <person name="Danilova O.V."/>
            <person name="Hakobyan A."/>
            <person name="Liesack W."/>
        </authorList>
    </citation>
    <scope>NUCLEOTIDE SEQUENCE [LARGE SCALE GENOMIC DNA]</scope>
    <source>
        <strain evidence="2 3">Shm1</strain>
    </source>
</reference>
<dbReference type="Gene3D" id="1.10.3210.10">
    <property type="entry name" value="Hypothetical protein af1432"/>
    <property type="match status" value="1"/>
</dbReference>
<dbReference type="PROSITE" id="PS51832">
    <property type="entry name" value="HD_GYP"/>
    <property type="match status" value="1"/>
</dbReference>
<keyword evidence="3" id="KW-1185">Reference proteome</keyword>
<evidence type="ECO:0000313" key="2">
    <source>
        <dbReference type="EMBL" id="QFY44965.1"/>
    </source>
</evidence>
<dbReference type="EMBL" id="CP044205">
    <property type="protein sequence ID" value="QFY44965.1"/>
    <property type="molecule type" value="Genomic_DNA"/>
</dbReference>
<sequence>MEKLSDFISGIIEGRDPDLYGHHQRIGKIAMLFAQHIGCSAEDSELLAIGARIHDIGKLSINEHILNKPTQLTATEFSLIRQHTEIGERLLAPLKLDVRIAEIVRFHHENYDGSGYPQGLAGEEIPFLSRVVRVLDSLDALTSNRPYHPRVSCDEALCVMQRDSHVYDPFLLESCCEMMNKHLIEV</sequence>